<sequence length="607" mass="68552">MLVRHVGTFTQIGRQDIHVNEPTPLKDLYSNIAVGALYNSAERFNAPTCHPDTRKAVQREIHQWMVDGDPNKRILWLTGPAGAGKSAIMGSIAEVLHREGKLGASFFFSSFSGSANRKSKRCFVTTLAYQLQQHAELRARLRKPVMAAIEEDPSIFGKGLKHQMNGLLLEPLRDTCERGSLATPALQIILVDGVDECEGMEQPDSSRPGWQLSMETDQTEVLSVLLQAARDRAFPCRIIVASRPETWIRRFLTGVGPAAPLTTEIFLDEKFYPDQDIDKYLRQEFAELRSWYRSLPPTWPSEQDIKTLVTNASGQFVYPATIIRFVKSVRSKTPQELLEIALEIKPPDASKPFAQLDALYTSILLSSSRPDTTVQWLKAHQILSNRRRNATLDAWFFECLCQSLPGEAEQVLGSLPSLIFRPTPDPRGSQPTAYIFYHKSFLDYLQDPERCVPLPLTDNGTVERWICSRLGIVLKCNGPEVAIDDESLVPQFKEAFLHCWYGFMAGRSIPAELLLPCDVGLWIKYSETLQDASVLKAFQRDMFVMAHANCRPFRPCRHVCQRWRAALSAPSVPQQWRVTDDLSPLAIVLDRFCVNRAQSCRDDYPIA</sequence>
<dbReference type="InterPro" id="IPR027417">
    <property type="entry name" value="P-loop_NTPase"/>
</dbReference>
<evidence type="ECO:0000313" key="3">
    <source>
        <dbReference type="EMBL" id="TEB33392.1"/>
    </source>
</evidence>
<dbReference type="Pfam" id="PF24883">
    <property type="entry name" value="NPHP3_N"/>
    <property type="match status" value="1"/>
</dbReference>
<name>A0A4Y7TIL2_COPMI</name>
<proteinExistence type="predicted"/>
<evidence type="ECO:0000256" key="1">
    <source>
        <dbReference type="ARBA" id="ARBA00022737"/>
    </source>
</evidence>
<dbReference type="InterPro" id="IPR056884">
    <property type="entry name" value="NPHP3-like_N"/>
</dbReference>
<keyword evidence="4" id="KW-1185">Reference proteome</keyword>
<dbReference type="STRING" id="71717.A0A4Y7TIL2"/>
<dbReference type="PANTHER" id="PTHR10039:SF14">
    <property type="entry name" value="NACHT DOMAIN-CONTAINING PROTEIN"/>
    <property type="match status" value="1"/>
</dbReference>
<accession>A0A4Y7TIL2</accession>
<dbReference type="PANTHER" id="PTHR10039">
    <property type="entry name" value="AMELOGENIN"/>
    <property type="match status" value="1"/>
</dbReference>
<dbReference type="AlphaFoldDB" id="A0A4Y7TIL2"/>
<dbReference type="Proteomes" id="UP000298030">
    <property type="component" value="Unassembled WGS sequence"/>
</dbReference>
<gene>
    <name evidence="3" type="ORF">FA13DRAFT_1730396</name>
</gene>
<feature type="domain" description="Nephrocystin 3-like N-terminal" evidence="2">
    <location>
        <begin position="59"/>
        <end position="243"/>
    </location>
</feature>
<organism evidence="3 4">
    <name type="scientific">Coprinellus micaceus</name>
    <name type="common">Glistening ink-cap mushroom</name>
    <name type="synonym">Coprinus micaceus</name>
    <dbReference type="NCBI Taxonomy" id="71717"/>
    <lineage>
        <taxon>Eukaryota</taxon>
        <taxon>Fungi</taxon>
        <taxon>Dikarya</taxon>
        <taxon>Basidiomycota</taxon>
        <taxon>Agaricomycotina</taxon>
        <taxon>Agaricomycetes</taxon>
        <taxon>Agaricomycetidae</taxon>
        <taxon>Agaricales</taxon>
        <taxon>Agaricineae</taxon>
        <taxon>Psathyrellaceae</taxon>
        <taxon>Coprinellus</taxon>
    </lineage>
</organism>
<dbReference type="Gene3D" id="3.40.50.300">
    <property type="entry name" value="P-loop containing nucleotide triphosphate hydrolases"/>
    <property type="match status" value="1"/>
</dbReference>
<comment type="caution">
    <text evidence="3">The sequence shown here is derived from an EMBL/GenBank/DDBJ whole genome shotgun (WGS) entry which is preliminary data.</text>
</comment>
<dbReference type="OrthoDB" id="3014077at2759"/>
<evidence type="ECO:0000313" key="4">
    <source>
        <dbReference type="Proteomes" id="UP000298030"/>
    </source>
</evidence>
<dbReference type="SUPFAM" id="SSF52540">
    <property type="entry name" value="P-loop containing nucleoside triphosphate hydrolases"/>
    <property type="match status" value="1"/>
</dbReference>
<dbReference type="EMBL" id="QPFP01000012">
    <property type="protein sequence ID" value="TEB33392.1"/>
    <property type="molecule type" value="Genomic_DNA"/>
</dbReference>
<evidence type="ECO:0000259" key="2">
    <source>
        <dbReference type="Pfam" id="PF24883"/>
    </source>
</evidence>
<reference evidence="3 4" key="1">
    <citation type="journal article" date="2019" name="Nat. Ecol. Evol.">
        <title>Megaphylogeny resolves global patterns of mushroom evolution.</title>
        <authorList>
            <person name="Varga T."/>
            <person name="Krizsan K."/>
            <person name="Foldi C."/>
            <person name="Dima B."/>
            <person name="Sanchez-Garcia M."/>
            <person name="Sanchez-Ramirez S."/>
            <person name="Szollosi G.J."/>
            <person name="Szarkandi J.G."/>
            <person name="Papp V."/>
            <person name="Albert L."/>
            <person name="Andreopoulos W."/>
            <person name="Angelini C."/>
            <person name="Antonin V."/>
            <person name="Barry K.W."/>
            <person name="Bougher N.L."/>
            <person name="Buchanan P."/>
            <person name="Buyck B."/>
            <person name="Bense V."/>
            <person name="Catcheside P."/>
            <person name="Chovatia M."/>
            <person name="Cooper J."/>
            <person name="Damon W."/>
            <person name="Desjardin D."/>
            <person name="Finy P."/>
            <person name="Geml J."/>
            <person name="Haridas S."/>
            <person name="Hughes K."/>
            <person name="Justo A."/>
            <person name="Karasinski D."/>
            <person name="Kautmanova I."/>
            <person name="Kiss B."/>
            <person name="Kocsube S."/>
            <person name="Kotiranta H."/>
            <person name="LaButti K.M."/>
            <person name="Lechner B.E."/>
            <person name="Liimatainen K."/>
            <person name="Lipzen A."/>
            <person name="Lukacs Z."/>
            <person name="Mihaltcheva S."/>
            <person name="Morgado L.N."/>
            <person name="Niskanen T."/>
            <person name="Noordeloos M.E."/>
            <person name="Ohm R.A."/>
            <person name="Ortiz-Santana B."/>
            <person name="Ovrebo C."/>
            <person name="Racz N."/>
            <person name="Riley R."/>
            <person name="Savchenko A."/>
            <person name="Shiryaev A."/>
            <person name="Soop K."/>
            <person name="Spirin V."/>
            <person name="Szebenyi C."/>
            <person name="Tomsovsky M."/>
            <person name="Tulloss R.E."/>
            <person name="Uehling J."/>
            <person name="Grigoriev I.V."/>
            <person name="Vagvolgyi C."/>
            <person name="Papp T."/>
            <person name="Martin F.M."/>
            <person name="Miettinen O."/>
            <person name="Hibbett D.S."/>
            <person name="Nagy L.G."/>
        </authorList>
    </citation>
    <scope>NUCLEOTIDE SEQUENCE [LARGE SCALE GENOMIC DNA]</scope>
    <source>
        <strain evidence="3 4">FP101781</strain>
    </source>
</reference>
<keyword evidence="1" id="KW-0677">Repeat</keyword>
<protein>
    <recommendedName>
        <fullName evidence="2">Nephrocystin 3-like N-terminal domain-containing protein</fullName>
    </recommendedName>
</protein>